<keyword evidence="1" id="KW-0732">Signal</keyword>
<proteinExistence type="predicted"/>
<dbReference type="PROSITE" id="PS51257">
    <property type="entry name" value="PROKAR_LIPOPROTEIN"/>
    <property type="match status" value="1"/>
</dbReference>
<dbReference type="PANTHER" id="PTHR39201">
    <property type="entry name" value="EXPORTED PROTEIN-RELATED"/>
    <property type="match status" value="1"/>
</dbReference>
<organism evidence="3 4">
    <name type="scientific">Amedibacillus hominis</name>
    <dbReference type="NCBI Taxonomy" id="2897776"/>
    <lineage>
        <taxon>Bacteria</taxon>
        <taxon>Bacillati</taxon>
        <taxon>Bacillota</taxon>
        <taxon>Erysipelotrichia</taxon>
        <taxon>Erysipelotrichales</taxon>
        <taxon>Erysipelotrichaceae</taxon>
        <taxon>Amedibacillus</taxon>
    </lineage>
</organism>
<dbReference type="Proteomes" id="UP001202402">
    <property type="component" value="Unassembled WGS sequence"/>
</dbReference>
<dbReference type="PANTHER" id="PTHR39201:SF1">
    <property type="entry name" value="FLAVODOXIN-LIKE DOMAIN-CONTAINING PROTEIN"/>
    <property type="match status" value="1"/>
</dbReference>
<gene>
    <name evidence="3" type="ORF">LQE99_13760</name>
</gene>
<sequence length="226" mass="25568">MKKIKYIILCICMLTFISACASDTPDTQTDTQKKTTQTNTTLDLKNQKVLIAYFTRAENIPLQGNEDATTSASLVKKDGEIVGNTGYVAHVIHDVTKGTLFPIKLDEPYSADYDILEDLAKQQGEENARPKVSTIIENINDYDIIFLGYPNWWYDMPMGVYSFLEQVDLSDKTIIPFVTHGGSGFSDTIDTLKTMFPDANIQNEFEIYQHDVIEKEDDIITWLNSL</sequence>
<dbReference type="SUPFAM" id="SSF52218">
    <property type="entry name" value="Flavoproteins"/>
    <property type="match status" value="1"/>
</dbReference>
<comment type="caution">
    <text evidence="3">The sequence shown here is derived from an EMBL/GenBank/DDBJ whole genome shotgun (WGS) entry which is preliminary data.</text>
</comment>
<dbReference type="Gene3D" id="3.40.50.360">
    <property type="match status" value="1"/>
</dbReference>
<keyword evidence="4" id="KW-1185">Reference proteome</keyword>
<name>A0ABS9R942_9FIRM</name>
<accession>A0ABS9R942</accession>
<evidence type="ECO:0000256" key="1">
    <source>
        <dbReference type="SAM" id="SignalP"/>
    </source>
</evidence>
<dbReference type="InterPro" id="IPR008254">
    <property type="entry name" value="Flavodoxin/NO_synth"/>
</dbReference>
<evidence type="ECO:0000313" key="3">
    <source>
        <dbReference type="EMBL" id="MCH4286188.1"/>
    </source>
</evidence>
<dbReference type="Pfam" id="PF12682">
    <property type="entry name" value="Flavodoxin_4"/>
    <property type="match status" value="1"/>
</dbReference>
<protein>
    <submittedName>
        <fullName evidence="3">Flavodoxin</fullName>
    </submittedName>
</protein>
<evidence type="ECO:0000313" key="4">
    <source>
        <dbReference type="Proteomes" id="UP001202402"/>
    </source>
</evidence>
<evidence type="ECO:0000259" key="2">
    <source>
        <dbReference type="Pfam" id="PF12682"/>
    </source>
</evidence>
<feature type="domain" description="Flavodoxin-like" evidence="2">
    <location>
        <begin position="83"/>
        <end position="224"/>
    </location>
</feature>
<dbReference type="InterPro" id="IPR029039">
    <property type="entry name" value="Flavoprotein-like_sf"/>
</dbReference>
<dbReference type="RefSeq" id="WP_117453191.1">
    <property type="nucleotide sequence ID" value="NZ_JAKVPQ010000011.1"/>
</dbReference>
<dbReference type="EMBL" id="JAKVPQ010000011">
    <property type="protein sequence ID" value="MCH4286188.1"/>
    <property type="molecule type" value="Genomic_DNA"/>
</dbReference>
<feature type="chain" id="PRO_5045090952" evidence="1">
    <location>
        <begin position="22"/>
        <end position="226"/>
    </location>
</feature>
<dbReference type="NCBIfam" id="NF005389">
    <property type="entry name" value="PRK06934.1"/>
    <property type="match status" value="1"/>
</dbReference>
<feature type="signal peptide" evidence="1">
    <location>
        <begin position="1"/>
        <end position="21"/>
    </location>
</feature>
<reference evidence="3 4" key="1">
    <citation type="submission" date="2022-02" db="EMBL/GenBank/DDBJ databases">
        <title>Genome of Erysipelotrichaceae sp. nov. NSJ-176 isolated from human feces.</title>
        <authorList>
            <person name="Abdugheni R."/>
        </authorList>
    </citation>
    <scope>NUCLEOTIDE SEQUENCE [LARGE SCALE GENOMIC DNA]</scope>
    <source>
        <strain evidence="3 4">NSJ-176</strain>
    </source>
</reference>